<dbReference type="Pfam" id="PF00476">
    <property type="entry name" value="DNA_pol_A"/>
    <property type="match status" value="1"/>
</dbReference>
<dbReference type="SUPFAM" id="SSF53098">
    <property type="entry name" value="Ribonuclease H-like"/>
    <property type="match status" value="1"/>
</dbReference>
<dbReference type="PANTHER" id="PTHR10133">
    <property type="entry name" value="DNA POLYMERASE I"/>
    <property type="match status" value="1"/>
</dbReference>
<dbReference type="InterPro" id="IPR012337">
    <property type="entry name" value="RNaseH-like_sf"/>
</dbReference>
<dbReference type="InterPro" id="IPR036397">
    <property type="entry name" value="RNaseH_sf"/>
</dbReference>
<dbReference type="Pfam" id="PF01612">
    <property type="entry name" value="DNA_pol_A_exo1"/>
    <property type="match status" value="1"/>
</dbReference>
<dbReference type="Proteomes" id="UP000221614">
    <property type="component" value="Segment"/>
</dbReference>
<dbReference type="InterPro" id="IPR002298">
    <property type="entry name" value="DNA_polymerase_A"/>
</dbReference>
<dbReference type="GO" id="GO:0003677">
    <property type="term" value="F:DNA binding"/>
    <property type="evidence" value="ECO:0007669"/>
    <property type="project" value="InterPro"/>
</dbReference>
<evidence type="ECO:0000313" key="5">
    <source>
        <dbReference type="Proteomes" id="UP000221614"/>
    </source>
</evidence>
<evidence type="ECO:0000256" key="2">
    <source>
        <dbReference type="ARBA" id="ARBA00023109"/>
    </source>
</evidence>
<dbReference type="GO" id="GO:0006302">
    <property type="term" value="P:double-strand break repair"/>
    <property type="evidence" value="ECO:0007669"/>
    <property type="project" value="TreeGrafter"/>
</dbReference>
<dbReference type="InterPro" id="IPR001098">
    <property type="entry name" value="DNA-dir_DNA_pol_A_palm_dom"/>
</dbReference>
<evidence type="ECO:0000256" key="1">
    <source>
        <dbReference type="ARBA" id="ARBA00022705"/>
    </source>
</evidence>
<dbReference type="RefSeq" id="YP_009604324.1">
    <property type="nucleotide sequence ID" value="NC_041964.1"/>
</dbReference>
<dbReference type="GO" id="GO:0008408">
    <property type="term" value="F:3'-5' exonuclease activity"/>
    <property type="evidence" value="ECO:0007669"/>
    <property type="project" value="InterPro"/>
</dbReference>
<dbReference type="GO" id="GO:0006261">
    <property type="term" value="P:DNA-templated DNA replication"/>
    <property type="evidence" value="ECO:0007669"/>
    <property type="project" value="InterPro"/>
</dbReference>
<dbReference type="Gene3D" id="1.10.150.20">
    <property type="entry name" value="5' to 3' exonuclease, C-terminal subdomain"/>
    <property type="match status" value="1"/>
</dbReference>
<keyword evidence="1" id="KW-0235">DNA replication</keyword>
<keyword evidence="2" id="KW-1194">Viral DNA replication</keyword>
<proteinExistence type="predicted"/>
<dbReference type="KEGG" id="vg:40080218"/>
<evidence type="ECO:0000313" key="4">
    <source>
        <dbReference type="EMBL" id="BAU16352.1"/>
    </source>
</evidence>
<sequence>MTIMVPRIHDGMKPVTLRPLKKFKPLVVDFETYWGPKYSLRMMSTSDYVRGDQFKIHCVGAKLGNAKTRIFTDMKKFAAWLAKVQAEYEIELIGHNLYFDGLILSEFFGFVPAAYRCTMSMSKGLFRNTTAHGLDTVAKLFGLKGKVKAQANVNTFGKRDLTRQELTDLGLYCVDDCEDTYSIYQAMRPYIPDDEMDIIHDTVRCFCDPVLRVNGPMLEEAIAEVEAKRAVLYKQAIELVNTLAPGLVNAKRPFETVLRSAVDFPLLLEALGVEVPMKQNDKGLWIPALAKKDTGFVELCEDPDPLVRLLCEARLQFTSNQTVTRAQRLLDATQDGALLPVMYGYCGALSMRWTAGNKMNLQNLQRGSALRRAIEAPKGWHIMTGDSAQIEARILAYIAGQWDLVEAFRVGADVYSEFAMEIYPDVEVSKENPDTETERHVGKTSILGLGYGMGFRKFITTMATSFIPVLMEVEDAKHVVNTYRTKYPMIPALWKYLDSILADMAAGNSGFIEFQCGLRLEYEPDRIWMPNGLCLHYPELREEYDEDTGRKNGYTYSIVRGKNVSRKKIYGGLLTENIVQCLARIVVGDQMRLMAKAYRVVMTTHDEVSMLVRATKTALTKATKFMVKTMSTAPWWAPDLPVATEVKDAPYYCK</sequence>
<evidence type="ECO:0000259" key="3">
    <source>
        <dbReference type="SMART" id="SM00482"/>
    </source>
</evidence>
<accession>A0A0S3UG04</accession>
<dbReference type="GO" id="GO:0039693">
    <property type="term" value="P:viral DNA genome replication"/>
    <property type="evidence" value="ECO:0007669"/>
    <property type="project" value="UniProtKB-KW"/>
</dbReference>
<dbReference type="GO" id="GO:0003887">
    <property type="term" value="F:DNA-directed DNA polymerase activity"/>
    <property type="evidence" value="ECO:0007669"/>
    <property type="project" value="InterPro"/>
</dbReference>
<dbReference type="InterPro" id="IPR043502">
    <property type="entry name" value="DNA/RNA_pol_sf"/>
</dbReference>
<feature type="domain" description="DNA-directed DNA polymerase family A palm" evidence="3">
    <location>
        <begin position="367"/>
        <end position="616"/>
    </location>
</feature>
<organism evidence="4 5">
    <name type="scientific">Pseudomonas phage phiR18</name>
    <dbReference type="NCBI Taxonomy" id="1752027"/>
    <lineage>
        <taxon>Viruses</taxon>
        <taxon>Duplodnaviria</taxon>
        <taxon>Heunggongvirae</taxon>
        <taxon>Uroviricota</taxon>
        <taxon>Caudoviricetes</taxon>
        <taxon>Kochitakasuvirus</taxon>
        <taxon>Kochitakasuvirus R18</taxon>
    </lineage>
</organism>
<dbReference type="Gene3D" id="3.30.420.10">
    <property type="entry name" value="Ribonuclease H-like superfamily/Ribonuclease H"/>
    <property type="match status" value="1"/>
</dbReference>
<reference evidence="4" key="1">
    <citation type="journal article" date="2016" name="Genome Announc.">
        <title>Complete Genome Sequences of Broad-Host-Range Pseudomonas aeruginosa Bacteriophages phiR18 and phiS12-1.</title>
        <authorList>
            <person name="Furusawa T."/>
            <person name="Iwano H."/>
            <person name="Higuchi H."/>
            <person name="Usui M."/>
            <person name="Maruyama F."/>
            <person name="Nakagawa I."/>
            <person name="Yokota H."/>
            <person name="Tamura Y."/>
        </authorList>
    </citation>
    <scope>NUCLEOTIDE SEQUENCE [LARGE SCALE GENOMIC DNA]</scope>
</reference>
<dbReference type="SUPFAM" id="SSF56672">
    <property type="entry name" value="DNA/RNA polymerases"/>
    <property type="match status" value="1"/>
</dbReference>
<dbReference type="EMBL" id="LC102729">
    <property type="protein sequence ID" value="BAU16352.1"/>
    <property type="molecule type" value="Genomic_DNA"/>
</dbReference>
<dbReference type="InterPro" id="IPR002562">
    <property type="entry name" value="3'-5'_exonuclease_dom"/>
</dbReference>
<dbReference type="PANTHER" id="PTHR10133:SF27">
    <property type="entry name" value="DNA POLYMERASE NU"/>
    <property type="match status" value="1"/>
</dbReference>
<dbReference type="SMART" id="SM00482">
    <property type="entry name" value="POLAc"/>
    <property type="match status" value="1"/>
</dbReference>
<keyword evidence="5" id="KW-1185">Reference proteome</keyword>
<name>A0A0S3UG04_9CAUD</name>
<dbReference type="GeneID" id="40080218"/>
<protein>
    <recommendedName>
        <fullName evidence="3">DNA-directed DNA polymerase family A palm domain-containing protein</fullName>
    </recommendedName>
</protein>